<evidence type="ECO:0000313" key="2">
    <source>
        <dbReference type="Proteomes" id="UP000814140"/>
    </source>
</evidence>
<name>A0ACB8T669_9AGAM</name>
<protein>
    <submittedName>
        <fullName evidence="1">Uncharacterized protein</fullName>
    </submittedName>
</protein>
<comment type="caution">
    <text evidence="1">The sequence shown here is derived from an EMBL/GenBank/DDBJ whole genome shotgun (WGS) entry which is preliminary data.</text>
</comment>
<evidence type="ECO:0000313" key="1">
    <source>
        <dbReference type="EMBL" id="KAI0063631.1"/>
    </source>
</evidence>
<keyword evidence="2" id="KW-1185">Reference proteome</keyword>
<proteinExistence type="predicted"/>
<reference evidence="1" key="1">
    <citation type="submission" date="2021-03" db="EMBL/GenBank/DDBJ databases">
        <authorList>
            <consortium name="DOE Joint Genome Institute"/>
            <person name="Ahrendt S."/>
            <person name="Looney B.P."/>
            <person name="Miyauchi S."/>
            <person name="Morin E."/>
            <person name="Drula E."/>
            <person name="Courty P.E."/>
            <person name="Chicoki N."/>
            <person name="Fauchery L."/>
            <person name="Kohler A."/>
            <person name="Kuo A."/>
            <person name="Labutti K."/>
            <person name="Pangilinan J."/>
            <person name="Lipzen A."/>
            <person name="Riley R."/>
            <person name="Andreopoulos W."/>
            <person name="He G."/>
            <person name="Johnson J."/>
            <person name="Barry K.W."/>
            <person name="Grigoriev I.V."/>
            <person name="Nagy L."/>
            <person name="Hibbett D."/>
            <person name="Henrissat B."/>
            <person name="Matheny P.B."/>
            <person name="Labbe J."/>
            <person name="Martin F."/>
        </authorList>
    </citation>
    <scope>NUCLEOTIDE SEQUENCE</scope>
    <source>
        <strain evidence="1">HHB10654</strain>
    </source>
</reference>
<dbReference type="Proteomes" id="UP000814140">
    <property type="component" value="Unassembled WGS sequence"/>
</dbReference>
<accession>A0ACB8T669</accession>
<dbReference type="EMBL" id="MU277202">
    <property type="protein sequence ID" value="KAI0063631.1"/>
    <property type="molecule type" value="Genomic_DNA"/>
</dbReference>
<sequence>MIFSLLHRISFSTLRVAHPPPESNATSKADTVLSKGEDGSLTTETPKRADETDEPLLTVDILNAKPQENPAPSQRTSSEASRAMLGGAGGVGDESQTASTKRKASAIEEPEEDATLVEASLDRPSKQPKLANTPQTFPAHSSLRVLQRKKSRSRVVVIRSSPGAGSEALSTRNTPFARRPLIIIIPPTATPIASPSTGAEADIPWTSRDAKISNTSLVGPSPATATCSAPKNVGNEVEAVEVGCRRGSE</sequence>
<reference evidence="1" key="2">
    <citation type="journal article" date="2022" name="New Phytol.">
        <title>Evolutionary transition to the ectomycorrhizal habit in the genomes of a hyperdiverse lineage of mushroom-forming fungi.</title>
        <authorList>
            <person name="Looney B."/>
            <person name="Miyauchi S."/>
            <person name="Morin E."/>
            <person name="Drula E."/>
            <person name="Courty P.E."/>
            <person name="Kohler A."/>
            <person name="Kuo A."/>
            <person name="LaButti K."/>
            <person name="Pangilinan J."/>
            <person name="Lipzen A."/>
            <person name="Riley R."/>
            <person name="Andreopoulos W."/>
            <person name="He G."/>
            <person name="Johnson J."/>
            <person name="Nolan M."/>
            <person name="Tritt A."/>
            <person name="Barry K.W."/>
            <person name="Grigoriev I.V."/>
            <person name="Nagy L.G."/>
            <person name="Hibbett D."/>
            <person name="Henrissat B."/>
            <person name="Matheny P.B."/>
            <person name="Labbe J."/>
            <person name="Martin F.M."/>
        </authorList>
    </citation>
    <scope>NUCLEOTIDE SEQUENCE</scope>
    <source>
        <strain evidence="1">HHB10654</strain>
    </source>
</reference>
<gene>
    <name evidence="1" type="ORF">BV25DRAFT_400159</name>
</gene>
<organism evidence="1 2">
    <name type="scientific">Artomyces pyxidatus</name>
    <dbReference type="NCBI Taxonomy" id="48021"/>
    <lineage>
        <taxon>Eukaryota</taxon>
        <taxon>Fungi</taxon>
        <taxon>Dikarya</taxon>
        <taxon>Basidiomycota</taxon>
        <taxon>Agaricomycotina</taxon>
        <taxon>Agaricomycetes</taxon>
        <taxon>Russulales</taxon>
        <taxon>Auriscalpiaceae</taxon>
        <taxon>Artomyces</taxon>
    </lineage>
</organism>